<evidence type="ECO:0000256" key="1">
    <source>
        <dbReference type="ARBA" id="ARBA00001974"/>
    </source>
</evidence>
<dbReference type="Gene3D" id="3.50.50.60">
    <property type="entry name" value="FAD/NAD(P)-binding domain"/>
    <property type="match status" value="1"/>
</dbReference>
<dbReference type="InterPro" id="IPR001613">
    <property type="entry name" value="Flavin_amine_oxidase"/>
</dbReference>
<dbReference type="EMBL" id="JBHLTP010000012">
    <property type="protein sequence ID" value="MFC0524909.1"/>
    <property type="molecule type" value="Genomic_DNA"/>
</dbReference>
<comment type="cofactor">
    <cofactor evidence="1">
        <name>FAD</name>
        <dbReference type="ChEBI" id="CHEBI:57692"/>
    </cofactor>
</comment>
<dbReference type="Proteomes" id="UP001589836">
    <property type="component" value="Unassembled WGS sequence"/>
</dbReference>
<dbReference type="InterPro" id="IPR050281">
    <property type="entry name" value="Flavin_monoamine_oxidase"/>
</dbReference>
<keyword evidence="2" id="KW-0560">Oxidoreductase</keyword>
<evidence type="ECO:0000313" key="5">
    <source>
        <dbReference type="Proteomes" id="UP001589836"/>
    </source>
</evidence>
<organism evidence="4 5">
    <name type="scientific">Pontibacillus salicampi</name>
    <dbReference type="NCBI Taxonomy" id="1449801"/>
    <lineage>
        <taxon>Bacteria</taxon>
        <taxon>Bacillati</taxon>
        <taxon>Bacillota</taxon>
        <taxon>Bacilli</taxon>
        <taxon>Bacillales</taxon>
        <taxon>Bacillaceae</taxon>
        <taxon>Pontibacillus</taxon>
    </lineage>
</organism>
<dbReference type="Pfam" id="PF01593">
    <property type="entry name" value="Amino_oxidase"/>
    <property type="match status" value="1"/>
</dbReference>
<feature type="domain" description="Amine oxidase" evidence="3">
    <location>
        <begin position="39"/>
        <end position="485"/>
    </location>
</feature>
<dbReference type="Gene3D" id="1.10.10.1620">
    <property type="match status" value="1"/>
</dbReference>
<evidence type="ECO:0000256" key="2">
    <source>
        <dbReference type="ARBA" id="ARBA00023002"/>
    </source>
</evidence>
<comment type="caution">
    <text evidence="4">The sequence shown here is derived from an EMBL/GenBank/DDBJ whole genome shotgun (WGS) entry which is preliminary data.</text>
</comment>
<keyword evidence="5" id="KW-1185">Reference proteome</keyword>
<dbReference type="SUPFAM" id="SSF51905">
    <property type="entry name" value="FAD/NAD(P)-binding domain"/>
    <property type="match status" value="1"/>
</dbReference>
<dbReference type="InterPro" id="IPR036188">
    <property type="entry name" value="FAD/NAD-bd_sf"/>
</dbReference>
<dbReference type="PANTHER" id="PTHR10742">
    <property type="entry name" value="FLAVIN MONOAMINE OXIDASE"/>
    <property type="match status" value="1"/>
</dbReference>
<dbReference type="Gene3D" id="3.90.660.10">
    <property type="match status" value="1"/>
</dbReference>
<dbReference type="InterPro" id="IPR002937">
    <property type="entry name" value="Amino_oxidase"/>
</dbReference>
<accession>A0ABV6LRK8</accession>
<evidence type="ECO:0000313" key="4">
    <source>
        <dbReference type="EMBL" id="MFC0524909.1"/>
    </source>
</evidence>
<proteinExistence type="predicted"/>
<evidence type="ECO:0000259" key="3">
    <source>
        <dbReference type="Pfam" id="PF01593"/>
    </source>
</evidence>
<dbReference type="PRINTS" id="PR00757">
    <property type="entry name" value="AMINEOXDASEF"/>
</dbReference>
<sequence length="489" mass="55676">MNSSTNQHLDYPEGMLHIIQHGLTYKSSPKKVLIIGGGMSGLVSASLLKQAGHQVTILEGNIRIGGRVYTVRNPFTSGNYLDVGAMRIPDTHPLVFEYIRRFQLPLNHFLNSTPVDLIYVNNILTTRQEYERNPDILEFPVNDNEKGKTATELFLEATQPFLDLYANSTTKEQEKLREQFSEYSMGEYLEYNPLGKPLSKNAIRSIGVMLGLEGFPEFSFVDILTDIIFPIFSKQVKFFEIEGGNDRLPLSFQNQLGSDIRLNRKVDKIYQNKDSVHIQAKDLISGRWHHYEGDYAIITIPFPVFQLIDVYPYRSISFDKWQIIRELVNLPAIKVGIEFKSRFWEKARVGNAITDFPSRFSYIPSHGLGTNGAAVLLASYSWGQDAIIWGSLPKKELVRELLDDLARIYGTVVYTQYMNAFAYNWMDNPFSAGAFTLFLPGQGRDFSDVIKRPEGRLHFAGEHTSSFHGWIEGAIESGVRTAYEINIRK</sequence>
<dbReference type="Gene3D" id="6.10.140.1210">
    <property type="match status" value="1"/>
</dbReference>
<dbReference type="Gene3D" id="1.10.405.10">
    <property type="entry name" value="Guanine Nucleotide Dissociation Inhibitor, domain 1"/>
    <property type="match status" value="1"/>
</dbReference>
<gene>
    <name evidence="4" type="ORF">ACFFGV_15125</name>
</gene>
<protein>
    <submittedName>
        <fullName evidence="4">Flavin monoamine oxidase family protein</fullName>
    </submittedName>
</protein>
<dbReference type="PANTHER" id="PTHR10742:SF342">
    <property type="entry name" value="AMINE OXIDASE"/>
    <property type="match status" value="1"/>
</dbReference>
<dbReference type="RefSeq" id="WP_377349456.1">
    <property type="nucleotide sequence ID" value="NZ_JBHLTP010000012.1"/>
</dbReference>
<dbReference type="SUPFAM" id="SSF54373">
    <property type="entry name" value="FAD-linked reductases, C-terminal domain"/>
    <property type="match status" value="1"/>
</dbReference>
<reference evidence="4 5" key="1">
    <citation type="submission" date="2024-09" db="EMBL/GenBank/DDBJ databases">
        <authorList>
            <person name="Sun Q."/>
            <person name="Mori K."/>
        </authorList>
    </citation>
    <scope>NUCLEOTIDE SEQUENCE [LARGE SCALE GENOMIC DNA]</scope>
    <source>
        <strain evidence="4 5">NCAIM B.02529</strain>
    </source>
</reference>
<name>A0ABV6LRK8_9BACI</name>